<evidence type="ECO:0000313" key="2">
    <source>
        <dbReference type="Proteomes" id="UP000030745"/>
    </source>
</evidence>
<dbReference type="RefSeq" id="XP_012211575.1">
    <property type="nucleotide sequence ID" value="XM_012356185.1"/>
</dbReference>
<name>A0A067BTX1_SAPPC</name>
<keyword evidence="2" id="KW-1185">Reference proteome</keyword>
<dbReference type="Proteomes" id="UP000030745">
    <property type="component" value="Unassembled WGS sequence"/>
</dbReference>
<proteinExistence type="predicted"/>
<dbReference type="STRING" id="695850.A0A067BTX1"/>
<accession>A0A067BTX1</accession>
<gene>
    <name evidence="1" type="ORF">SPRG_21827</name>
</gene>
<dbReference type="AlphaFoldDB" id="A0A067BTX1"/>
<dbReference type="OrthoDB" id="117013at2759"/>
<dbReference type="GeneID" id="24142359"/>
<dbReference type="VEuPathDB" id="FungiDB:SPRG_21827"/>
<dbReference type="KEGG" id="spar:SPRG_21827"/>
<evidence type="ECO:0000313" key="1">
    <source>
        <dbReference type="EMBL" id="KDO17716.1"/>
    </source>
</evidence>
<protein>
    <submittedName>
        <fullName evidence="1">Uncharacterized protein</fullName>
    </submittedName>
</protein>
<dbReference type="EMBL" id="KK583583">
    <property type="protein sequence ID" value="KDO17716.1"/>
    <property type="molecule type" value="Genomic_DNA"/>
</dbReference>
<reference evidence="1 2" key="1">
    <citation type="journal article" date="2013" name="PLoS Genet.">
        <title>Distinctive expansion of potential virulence genes in the genome of the oomycete fish pathogen Saprolegnia parasitica.</title>
        <authorList>
            <person name="Jiang R.H."/>
            <person name="de Bruijn I."/>
            <person name="Haas B.J."/>
            <person name="Belmonte R."/>
            <person name="Lobach L."/>
            <person name="Christie J."/>
            <person name="van den Ackerveken G."/>
            <person name="Bottin A."/>
            <person name="Bulone V."/>
            <person name="Diaz-Moreno S.M."/>
            <person name="Dumas B."/>
            <person name="Fan L."/>
            <person name="Gaulin E."/>
            <person name="Govers F."/>
            <person name="Grenville-Briggs L.J."/>
            <person name="Horner N.R."/>
            <person name="Levin J.Z."/>
            <person name="Mammella M."/>
            <person name="Meijer H.J."/>
            <person name="Morris P."/>
            <person name="Nusbaum C."/>
            <person name="Oome S."/>
            <person name="Phillips A.J."/>
            <person name="van Rooyen D."/>
            <person name="Rzeszutek E."/>
            <person name="Saraiva M."/>
            <person name="Secombes C.J."/>
            <person name="Seidl M.F."/>
            <person name="Snel B."/>
            <person name="Stassen J.H."/>
            <person name="Sykes S."/>
            <person name="Tripathy S."/>
            <person name="van den Berg H."/>
            <person name="Vega-Arreguin J.C."/>
            <person name="Wawra S."/>
            <person name="Young S.K."/>
            <person name="Zeng Q."/>
            <person name="Dieguez-Uribeondo J."/>
            <person name="Russ C."/>
            <person name="Tyler B.M."/>
            <person name="van West P."/>
        </authorList>
    </citation>
    <scope>NUCLEOTIDE SEQUENCE [LARGE SCALE GENOMIC DNA]</scope>
    <source>
        <strain evidence="1 2">CBS 223.65</strain>
    </source>
</reference>
<organism evidence="1 2">
    <name type="scientific">Saprolegnia parasitica (strain CBS 223.65)</name>
    <dbReference type="NCBI Taxonomy" id="695850"/>
    <lineage>
        <taxon>Eukaryota</taxon>
        <taxon>Sar</taxon>
        <taxon>Stramenopiles</taxon>
        <taxon>Oomycota</taxon>
        <taxon>Saprolegniomycetes</taxon>
        <taxon>Saprolegniales</taxon>
        <taxon>Saprolegniaceae</taxon>
        <taxon>Saprolegnia</taxon>
    </lineage>
</organism>
<sequence>MYCHLSRVYWQIQDAFADASDADRAALEVTQPFLGLVKDQIQPFEAWPRGKIAQMVAPDPIDDVSTHPMASAARTTPSALSSYLRRVRRTCGLAPPVQSDVWLRLFGFRPGRSTADVVWSHKWRVARIRQYEEQFSILGIDFSRAFDTIDRAKLLTVLQSFLNDDEVRLVRMLLTTTTLRLRIDGKSLIWEQHNGVQYEQKRAIPAAAWHDLSFVGWMASVRHWLRLQDADCPKRAAVLDVVRTLHGQPAYQPLAAKYPLLLRLGPSLRPA</sequence>